<feature type="domain" description="N-acetyltransferase" evidence="1">
    <location>
        <begin position="123"/>
        <end position="263"/>
    </location>
</feature>
<proteinExistence type="predicted"/>
<evidence type="ECO:0000313" key="2">
    <source>
        <dbReference type="EMBL" id="GGY85349.1"/>
    </source>
</evidence>
<dbReference type="EMBL" id="BMXV01000010">
    <property type="protein sequence ID" value="GGY85349.1"/>
    <property type="molecule type" value="Genomic_DNA"/>
</dbReference>
<evidence type="ECO:0000259" key="1">
    <source>
        <dbReference type="PROSITE" id="PS51186"/>
    </source>
</evidence>
<dbReference type="Gene3D" id="3.40.630.30">
    <property type="match status" value="1"/>
</dbReference>
<reference evidence="3" key="1">
    <citation type="journal article" date="2019" name="Int. J. Syst. Evol. Microbiol.">
        <title>The Global Catalogue of Microorganisms (GCM) 10K type strain sequencing project: providing services to taxonomists for standard genome sequencing and annotation.</title>
        <authorList>
            <consortium name="The Broad Institute Genomics Platform"/>
            <consortium name="The Broad Institute Genome Sequencing Center for Infectious Disease"/>
            <person name="Wu L."/>
            <person name="Ma J."/>
        </authorList>
    </citation>
    <scope>NUCLEOTIDE SEQUENCE [LARGE SCALE GENOMIC DNA]</scope>
    <source>
        <strain evidence="3">KCTC 22280</strain>
    </source>
</reference>
<keyword evidence="3" id="KW-1185">Reference proteome</keyword>
<comment type="caution">
    <text evidence="2">The sequence shown here is derived from an EMBL/GenBank/DDBJ whole genome shotgun (WGS) entry which is preliminary data.</text>
</comment>
<dbReference type="RefSeq" id="WP_189578293.1">
    <property type="nucleotide sequence ID" value="NZ_BMXV01000010.1"/>
</dbReference>
<sequence>MIGAQLADENLIESFRMHARWQEPAETHEQGGMLMIAGSTHRPGLYRNCALRLDPSVPAGKAFEQAMGFFGSRERGFALLTRKRFDEDMDSLLSDAGIFPRASSPCMIINRQLETVPLPEGVHTVAIESEAHLKDCVKVNMEAFPRLGVSADEVAGFFEHGDRVLGDNVCGYVAYKDGAPQATALTYVTGASAGIYWVGTVADAERQGLAGACTRLAVNAGFARGARLVTLQASPFGLPLYQRLGFRNYDGLSFYFFGRSQVS</sequence>
<organism evidence="2 3">
    <name type="scientific">Marinobacter zhanjiangensis</name>
    <dbReference type="NCBI Taxonomy" id="578215"/>
    <lineage>
        <taxon>Bacteria</taxon>
        <taxon>Pseudomonadati</taxon>
        <taxon>Pseudomonadota</taxon>
        <taxon>Gammaproteobacteria</taxon>
        <taxon>Pseudomonadales</taxon>
        <taxon>Marinobacteraceae</taxon>
        <taxon>Marinobacter</taxon>
    </lineage>
</organism>
<dbReference type="InterPro" id="IPR016181">
    <property type="entry name" value="Acyl_CoA_acyltransferase"/>
</dbReference>
<dbReference type="Proteomes" id="UP000601597">
    <property type="component" value="Unassembled WGS sequence"/>
</dbReference>
<evidence type="ECO:0000313" key="3">
    <source>
        <dbReference type="Proteomes" id="UP000601597"/>
    </source>
</evidence>
<accession>A0ABQ3BDI4</accession>
<gene>
    <name evidence="2" type="ORF">GCM10007071_35840</name>
</gene>
<protein>
    <recommendedName>
        <fullName evidence="1">N-acetyltransferase domain-containing protein</fullName>
    </recommendedName>
</protein>
<dbReference type="PROSITE" id="PS51186">
    <property type="entry name" value="GNAT"/>
    <property type="match status" value="1"/>
</dbReference>
<name>A0ABQ3BDI4_9GAMM</name>
<dbReference type="SUPFAM" id="SSF55729">
    <property type="entry name" value="Acyl-CoA N-acyltransferases (Nat)"/>
    <property type="match status" value="1"/>
</dbReference>
<dbReference type="InterPro" id="IPR000182">
    <property type="entry name" value="GNAT_dom"/>
</dbReference>